<dbReference type="EMBL" id="JADOUF010000001">
    <property type="protein sequence ID" value="MBG6138538.1"/>
    <property type="molecule type" value="Genomic_DNA"/>
</dbReference>
<dbReference type="GO" id="GO:0003700">
    <property type="term" value="F:DNA-binding transcription factor activity"/>
    <property type="evidence" value="ECO:0007669"/>
    <property type="project" value="TreeGrafter"/>
</dbReference>
<dbReference type="PANTHER" id="PTHR30055:SF234">
    <property type="entry name" value="HTH-TYPE TRANSCRIPTIONAL REGULATOR BETI"/>
    <property type="match status" value="1"/>
</dbReference>
<dbReference type="PROSITE" id="PS01081">
    <property type="entry name" value="HTH_TETR_1"/>
    <property type="match status" value="1"/>
</dbReference>
<dbReference type="SUPFAM" id="SSF48498">
    <property type="entry name" value="Tetracyclin repressor-like, C-terminal domain"/>
    <property type="match status" value="1"/>
</dbReference>
<dbReference type="Gene3D" id="1.10.357.10">
    <property type="entry name" value="Tetracycline Repressor, domain 2"/>
    <property type="match status" value="1"/>
</dbReference>
<dbReference type="Pfam" id="PF00440">
    <property type="entry name" value="TetR_N"/>
    <property type="match status" value="1"/>
</dbReference>
<evidence type="ECO:0000313" key="7">
    <source>
        <dbReference type="Proteomes" id="UP000622552"/>
    </source>
</evidence>
<dbReference type="PROSITE" id="PS50977">
    <property type="entry name" value="HTH_TETR_2"/>
    <property type="match status" value="1"/>
</dbReference>
<proteinExistence type="predicted"/>
<evidence type="ECO:0000256" key="1">
    <source>
        <dbReference type="ARBA" id="ARBA00023015"/>
    </source>
</evidence>
<dbReference type="InterPro" id="IPR050109">
    <property type="entry name" value="HTH-type_TetR-like_transc_reg"/>
</dbReference>
<organism evidence="6 7">
    <name type="scientific">Longispora fulva</name>
    <dbReference type="NCBI Taxonomy" id="619741"/>
    <lineage>
        <taxon>Bacteria</taxon>
        <taxon>Bacillati</taxon>
        <taxon>Actinomycetota</taxon>
        <taxon>Actinomycetes</taxon>
        <taxon>Micromonosporales</taxon>
        <taxon>Micromonosporaceae</taxon>
        <taxon>Longispora</taxon>
    </lineage>
</organism>
<dbReference type="SUPFAM" id="SSF46689">
    <property type="entry name" value="Homeodomain-like"/>
    <property type="match status" value="1"/>
</dbReference>
<dbReference type="InterPro" id="IPR023772">
    <property type="entry name" value="DNA-bd_HTH_TetR-type_CS"/>
</dbReference>
<evidence type="ECO:0000259" key="5">
    <source>
        <dbReference type="PROSITE" id="PS50977"/>
    </source>
</evidence>
<keyword evidence="2 4" id="KW-0238">DNA-binding</keyword>
<dbReference type="PRINTS" id="PR00455">
    <property type="entry name" value="HTHTETR"/>
</dbReference>
<protein>
    <submittedName>
        <fullName evidence="6">AcrR family transcriptional regulator</fullName>
    </submittedName>
</protein>
<sequence>MQRFQPPDVRRRQILDAVADLLLADGYDNLTVSRVADRAGVAKGTVYLYFDSKNALIRALQADLWQLMLHDPVATLSDDALTWADRLDRLVAAWVEAESTHADLYHLLFHLHGGGGDPMTGARDVLQAIIEGGVAAGEFHVDDLQVTTDFLLHAYVGPCHHPHIGDITGGVQVLFRRVVGAT</sequence>
<dbReference type="AlphaFoldDB" id="A0A8J7GUS5"/>
<evidence type="ECO:0000256" key="2">
    <source>
        <dbReference type="ARBA" id="ARBA00023125"/>
    </source>
</evidence>
<accession>A0A8J7GUS5</accession>
<feature type="domain" description="HTH tetR-type" evidence="5">
    <location>
        <begin position="8"/>
        <end position="68"/>
    </location>
</feature>
<keyword evidence="1" id="KW-0805">Transcription regulation</keyword>
<dbReference type="InterPro" id="IPR009057">
    <property type="entry name" value="Homeodomain-like_sf"/>
</dbReference>
<keyword evidence="3" id="KW-0804">Transcription</keyword>
<dbReference type="RefSeq" id="WP_197005283.1">
    <property type="nucleotide sequence ID" value="NZ_BONS01000025.1"/>
</dbReference>
<dbReference type="PANTHER" id="PTHR30055">
    <property type="entry name" value="HTH-TYPE TRANSCRIPTIONAL REGULATOR RUTR"/>
    <property type="match status" value="1"/>
</dbReference>
<evidence type="ECO:0000313" key="6">
    <source>
        <dbReference type="EMBL" id="MBG6138538.1"/>
    </source>
</evidence>
<reference evidence="6" key="1">
    <citation type="submission" date="2020-11" db="EMBL/GenBank/DDBJ databases">
        <title>Sequencing the genomes of 1000 actinobacteria strains.</title>
        <authorList>
            <person name="Klenk H.-P."/>
        </authorList>
    </citation>
    <scope>NUCLEOTIDE SEQUENCE</scope>
    <source>
        <strain evidence="6">DSM 45356</strain>
    </source>
</reference>
<dbReference type="Proteomes" id="UP000622552">
    <property type="component" value="Unassembled WGS sequence"/>
</dbReference>
<comment type="caution">
    <text evidence="6">The sequence shown here is derived from an EMBL/GenBank/DDBJ whole genome shotgun (WGS) entry which is preliminary data.</text>
</comment>
<dbReference type="InterPro" id="IPR001647">
    <property type="entry name" value="HTH_TetR"/>
</dbReference>
<evidence type="ECO:0000256" key="4">
    <source>
        <dbReference type="PROSITE-ProRule" id="PRU00335"/>
    </source>
</evidence>
<gene>
    <name evidence="6" type="ORF">IW245_004732</name>
</gene>
<name>A0A8J7GUS5_9ACTN</name>
<dbReference type="GO" id="GO:0000976">
    <property type="term" value="F:transcription cis-regulatory region binding"/>
    <property type="evidence" value="ECO:0007669"/>
    <property type="project" value="TreeGrafter"/>
</dbReference>
<keyword evidence="7" id="KW-1185">Reference proteome</keyword>
<evidence type="ECO:0000256" key="3">
    <source>
        <dbReference type="ARBA" id="ARBA00023163"/>
    </source>
</evidence>
<feature type="DNA-binding region" description="H-T-H motif" evidence="4">
    <location>
        <begin position="31"/>
        <end position="50"/>
    </location>
</feature>
<dbReference type="InterPro" id="IPR036271">
    <property type="entry name" value="Tet_transcr_reg_TetR-rel_C_sf"/>
</dbReference>